<dbReference type="PANTHER" id="PTHR24148">
    <property type="entry name" value="ANKYRIN REPEAT DOMAIN-CONTAINING PROTEIN 39 HOMOLOG-RELATED"/>
    <property type="match status" value="1"/>
</dbReference>
<dbReference type="Pfam" id="PF06985">
    <property type="entry name" value="HET"/>
    <property type="match status" value="1"/>
</dbReference>
<dbReference type="eggNOG" id="ENOG502SQKW">
    <property type="taxonomic scope" value="Eukaryota"/>
</dbReference>
<dbReference type="EMBL" id="ADBL01002228">
    <property type="status" value="NOT_ANNOTATED_CDS"/>
    <property type="molecule type" value="Genomic_DNA"/>
</dbReference>
<name>A0A0C4E915_MAGP6</name>
<reference evidence="3" key="5">
    <citation type="submission" date="2015-06" db="UniProtKB">
        <authorList>
            <consortium name="EnsemblFungi"/>
        </authorList>
    </citation>
    <scope>IDENTIFICATION</scope>
    <source>
        <strain evidence="3">ATCC 64411</strain>
    </source>
</reference>
<dbReference type="OMA" id="NIICASE"/>
<dbReference type="Pfam" id="PF26639">
    <property type="entry name" value="Het-6_barrel"/>
    <property type="match status" value="1"/>
</dbReference>
<proteinExistence type="predicted"/>
<gene>
    <name evidence="2" type="ORF">MAPG_09091</name>
</gene>
<dbReference type="STRING" id="644358.A0A0C4E915"/>
<evidence type="ECO:0000259" key="1">
    <source>
        <dbReference type="Pfam" id="PF06985"/>
    </source>
</evidence>
<protein>
    <recommendedName>
        <fullName evidence="1">Heterokaryon incompatibility domain-containing protein</fullName>
    </recommendedName>
</protein>
<evidence type="ECO:0000313" key="2">
    <source>
        <dbReference type="EMBL" id="KLU90125.1"/>
    </source>
</evidence>
<reference evidence="2" key="3">
    <citation type="submission" date="2011-03" db="EMBL/GenBank/DDBJ databases">
        <title>Annotation of Magnaporthe poae ATCC 64411.</title>
        <authorList>
            <person name="Ma L.-J."/>
            <person name="Dead R."/>
            <person name="Young S.K."/>
            <person name="Zeng Q."/>
            <person name="Gargeya S."/>
            <person name="Fitzgerald M."/>
            <person name="Haas B."/>
            <person name="Abouelleil A."/>
            <person name="Alvarado L."/>
            <person name="Arachchi H.M."/>
            <person name="Berlin A."/>
            <person name="Brown A."/>
            <person name="Chapman S.B."/>
            <person name="Chen Z."/>
            <person name="Dunbar C."/>
            <person name="Freedman E."/>
            <person name="Gearin G."/>
            <person name="Gellesch M."/>
            <person name="Goldberg J."/>
            <person name="Griggs A."/>
            <person name="Gujja S."/>
            <person name="Heiman D."/>
            <person name="Howarth C."/>
            <person name="Larson L."/>
            <person name="Lui A."/>
            <person name="MacDonald P.J.P."/>
            <person name="Mehta T."/>
            <person name="Montmayeur A."/>
            <person name="Murphy C."/>
            <person name="Neiman D."/>
            <person name="Pearson M."/>
            <person name="Priest M."/>
            <person name="Roberts A."/>
            <person name="Saif S."/>
            <person name="Shea T."/>
            <person name="Shenoy N."/>
            <person name="Sisk P."/>
            <person name="Stolte C."/>
            <person name="Sykes S."/>
            <person name="Yandava C."/>
            <person name="Wortman J."/>
            <person name="Nusbaum C."/>
            <person name="Birren B."/>
        </authorList>
    </citation>
    <scope>NUCLEOTIDE SEQUENCE</scope>
    <source>
        <strain evidence="2">ATCC 64411</strain>
    </source>
</reference>
<dbReference type="EMBL" id="GL876974">
    <property type="protein sequence ID" value="KLU90125.1"/>
    <property type="molecule type" value="Genomic_DNA"/>
</dbReference>
<accession>A0A0C4E915</accession>
<dbReference type="PANTHER" id="PTHR24148:SF64">
    <property type="entry name" value="HETEROKARYON INCOMPATIBILITY DOMAIN-CONTAINING PROTEIN"/>
    <property type="match status" value="1"/>
</dbReference>
<evidence type="ECO:0000313" key="4">
    <source>
        <dbReference type="Proteomes" id="UP000011715"/>
    </source>
</evidence>
<sequence length="637" mass="72939">MKEYDESRRKIWSPGNDGSQFDNFYTPQNGKFYSESPYHHLDEYMEEIRLLRLCITQSHDKDLKFDLVDNIPLEDAEHYWAISYRAGDPNDTKVIEVDGLKFNIFASAFDALQKIYECLKKHSEEGNELSDHYVWVDQVCIDQSDHRERSAQVTIMRQIYERATEVLVRLGPDPTDDMAMDWLLSQYRQLQIICRGPIPYLEGRDLVSTVNRFHFQAVVDSLQSRSRPELLSLLGALAEFMSQPWWTRCWVAQELVVARRARIVYGGIAVEWDRFTIAISSLEHVLPWLINSGPRPDDWTDSEVSVFKPFVHSLKTLRVLHFFRKTSELLRTSPTVDLKALLEHSRGCRSSDPRDRIYAFLPLTGHIYGIEVDYTPQNTIENLLIHTAVRVILTEERLDILSHLEPDARSADSPLPTWVPEWSYLEVQNRSLLHVNARLATFPFFDSTPFDASNGQPTKARFVRRSPDSRGSFDVLRVWGIVVDNVSRVDTFGEPESIEGQEMWCTKWVSVVSGRMIQNFADSIYMCVCDVLGLGVGVQVAVTESQDSLEEFGGFLKNWIDGRRFVVSPKGWVGLVSRGAEPSDYICILQGARIPFILRKVGSYYTIIGEAYIHGLMHGRAAAMVGDGYEYGVLDII</sequence>
<dbReference type="InterPro" id="IPR052895">
    <property type="entry name" value="HetReg/Transcr_Mod"/>
</dbReference>
<keyword evidence="4" id="KW-1185">Reference proteome</keyword>
<dbReference type="AlphaFoldDB" id="A0A0C4E915"/>
<dbReference type="Proteomes" id="UP000011715">
    <property type="component" value="Unassembled WGS sequence"/>
</dbReference>
<organism evidence="3 4">
    <name type="scientific">Magnaporthiopsis poae (strain ATCC 64411 / 73-15)</name>
    <name type="common">Kentucky bluegrass fungus</name>
    <name type="synonym">Magnaporthe poae</name>
    <dbReference type="NCBI Taxonomy" id="644358"/>
    <lineage>
        <taxon>Eukaryota</taxon>
        <taxon>Fungi</taxon>
        <taxon>Dikarya</taxon>
        <taxon>Ascomycota</taxon>
        <taxon>Pezizomycotina</taxon>
        <taxon>Sordariomycetes</taxon>
        <taxon>Sordariomycetidae</taxon>
        <taxon>Magnaporthales</taxon>
        <taxon>Magnaporthaceae</taxon>
        <taxon>Magnaporthiopsis</taxon>
    </lineage>
</organism>
<reference evidence="4" key="2">
    <citation type="submission" date="2010-05" db="EMBL/GenBank/DDBJ databases">
        <title>The genome sequence of Magnaporthe poae strain ATCC 64411.</title>
        <authorList>
            <person name="Ma L.-J."/>
            <person name="Dead R."/>
            <person name="Young S."/>
            <person name="Zeng Q."/>
            <person name="Koehrsen M."/>
            <person name="Alvarado L."/>
            <person name="Berlin A."/>
            <person name="Chapman S.B."/>
            <person name="Chen Z."/>
            <person name="Freedman E."/>
            <person name="Gellesch M."/>
            <person name="Goldberg J."/>
            <person name="Griggs A."/>
            <person name="Gujja S."/>
            <person name="Heilman E.R."/>
            <person name="Heiman D."/>
            <person name="Hepburn T."/>
            <person name="Howarth C."/>
            <person name="Jen D."/>
            <person name="Larson L."/>
            <person name="Mehta T."/>
            <person name="Neiman D."/>
            <person name="Pearson M."/>
            <person name="Roberts A."/>
            <person name="Saif S."/>
            <person name="Shea T."/>
            <person name="Shenoy N."/>
            <person name="Sisk P."/>
            <person name="Stolte C."/>
            <person name="Sykes S."/>
            <person name="Walk T."/>
            <person name="White J."/>
            <person name="Yandava C."/>
            <person name="Haas B."/>
            <person name="Nusbaum C."/>
            <person name="Birren B."/>
        </authorList>
    </citation>
    <scope>NUCLEOTIDE SEQUENCE [LARGE SCALE GENOMIC DNA]</scope>
    <source>
        <strain evidence="4">ATCC 64411 / 73-15</strain>
    </source>
</reference>
<dbReference type="VEuPathDB" id="FungiDB:MAPG_09091"/>
<reference evidence="2" key="1">
    <citation type="submission" date="2010-05" db="EMBL/GenBank/DDBJ databases">
        <title>The Genome Sequence of Magnaporthe poae strain ATCC 64411.</title>
        <authorList>
            <consortium name="The Broad Institute Genome Sequencing Platform"/>
            <consortium name="Broad Institute Genome Sequencing Center for Infectious Disease"/>
            <person name="Ma L.-J."/>
            <person name="Dead R."/>
            <person name="Young S."/>
            <person name="Zeng Q."/>
            <person name="Koehrsen M."/>
            <person name="Alvarado L."/>
            <person name="Berlin A."/>
            <person name="Chapman S.B."/>
            <person name="Chen Z."/>
            <person name="Freedman E."/>
            <person name="Gellesch M."/>
            <person name="Goldberg J."/>
            <person name="Griggs A."/>
            <person name="Gujja S."/>
            <person name="Heilman E.R."/>
            <person name="Heiman D."/>
            <person name="Hepburn T."/>
            <person name="Howarth C."/>
            <person name="Jen D."/>
            <person name="Larson L."/>
            <person name="Mehta T."/>
            <person name="Neiman D."/>
            <person name="Pearson M."/>
            <person name="Roberts A."/>
            <person name="Saif S."/>
            <person name="Shea T."/>
            <person name="Shenoy N."/>
            <person name="Sisk P."/>
            <person name="Stolte C."/>
            <person name="Sykes S."/>
            <person name="Walk T."/>
            <person name="White J."/>
            <person name="Yandava C."/>
            <person name="Haas B."/>
            <person name="Nusbaum C."/>
            <person name="Birren B."/>
        </authorList>
    </citation>
    <scope>NUCLEOTIDE SEQUENCE</scope>
    <source>
        <strain evidence="2">ATCC 64411</strain>
    </source>
</reference>
<dbReference type="EnsemblFungi" id="MAPG_09091T0">
    <property type="protein sequence ID" value="MAPG_09091T0"/>
    <property type="gene ID" value="MAPG_09091"/>
</dbReference>
<feature type="domain" description="Heterokaryon incompatibility" evidence="1">
    <location>
        <begin position="79"/>
        <end position="254"/>
    </location>
</feature>
<dbReference type="OrthoDB" id="3477286at2759"/>
<reference evidence="3" key="4">
    <citation type="journal article" date="2015" name="G3 (Bethesda)">
        <title>Genome sequences of three phytopathogenic species of the Magnaporthaceae family of fungi.</title>
        <authorList>
            <person name="Okagaki L.H."/>
            <person name="Nunes C.C."/>
            <person name="Sailsbery J."/>
            <person name="Clay B."/>
            <person name="Brown D."/>
            <person name="John T."/>
            <person name="Oh Y."/>
            <person name="Young N."/>
            <person name="Fitzgerald M."/>
            <person name="Haas B.J."/>
            <person name="Zeng Q."/>
            <person name="Young S."/>
            <person name="Adiconis X."/>
            <person name="Fan L."/>
            <person name="Levin J.Z."/>
            <person name="Mitchell T.K."/>
            <person name="Okubara P.A."/>
            <person name="Farman M.L."/>
            <person name="Kohn L.M."/>
            <person name="Birren B."/>
            <person name="Ma L.-J."/>
            <person name="Dean R.A."/>
        </authorList>
    </citation>
    <scope>NUCLEOTIDE SEQUENCE</scope>
    <source>
        <strain evidence="3">ATCC 64411 / 73-15</strain>
    </source>
</reference>
<evidence type="ECO:0000313" key="3">
    <source>
        <dbReference type="EnsemblFungi" id="MAPG_09091T0"/>
    </source>
</evidence>
<dbReference type="InterPro" id="IPR010730">
    <property type="entry name" value="HET"/>
</dbReference>